<dbReference type="OrthoDB" id="5834219at2759"/>
<evidence type="ECO:0000313" key="3">
    <source>
        <dbReference type="Proteomes" id="UP000268014"/>
    </source>
</evidence>
<dbReference type="Proteomes" id="UP000268014">
    <property type="component" value="Unassembled WGS sequence"/>
</dbReference>
<keyword evidence="3" id="KW-1185">Reference proteome</keyword>
<name>A0A0N4VVG8_HAEPC</name>
<proteinExistence type="predicted"/>
<gene>
    <name evidence="2" type="ORF">HPLM_LOCUS1286</name>
</gene>
<reference evidence="2 3" key="2">
    <citation type="submission" date="2018-11" db="EMBL/GenBank/DDBJ databases">
        <authorList>
            <consortium name="Pathogen Informatics"/>
        </authorList>
    </citation>
    <scope>NUCLEOTIDE SEQUENCE [LARGE SCALE GENOMIC DNA]</scope>
    <source>
        <strain evidence="2 3">MHpl1</strain>
    </source>
</reference>
<accession>A0A0N4VVG8</accession>
<feature type="region of interest" description="Disordered" evidence="1">
    <location>
        <begin position="72"/>
        <end position="93"/>
    </location>
</feature>
<protein>
    <submittedName>
        <fullName evidence="4">ICA69 domain-containing protein</fullName>
    </submittedName>
</protein>
<dbReference type="WBParaSite" id="HPLM_0000128801-mRNA-1">
    <property type="protein sequence ID" value="HPLM_0000128801-mRNA-1"/>
    <property type="gene ID" value="HPLM_0000128801"/>
</dbReference>
<evidence type="ECO:0000256" key="1">
    <source>
        <dbReference type="SAM" id="MobiDB-lite"/>
    </source>
</evidence>
<evidence type="ECO:0000313" key="2">
    <source>
        <dbReference type="EMBL" id="VDO08780.1"/>
    </source>
</evidence>
<dbReference type="AlphaFoldDB" id="A0A0N4VVG8"/>
<dbReference type="EMBL" id="UZAF01001613">
    <property type="protein sequence ID" value="VDO08780.1"/>
    <property type="molecule type" value="Genomic_DNA"/>
</dbReference>
<evidence type="ECO:0000313" key="4">
    <source>
        <dbReference type="WBParaSite" id="HPLM_0000128801-mRNA-1"/>
    </source>
</evidence>
<sequence length="131" mass="13825">MAKWSLAPGLINVLSAFENSTTPTTSVDGAKSQNQAAVSSEEIDLRFDSRFANSDTPSEEVEEAFPECQSLLHQSEAKVKSPPPPAADVKEEDAVIPKSEVTGSATQLSITSAMELLCPPGPSVTVSFKST</sequence>
<organism evidence="4">
    <name type="scientific">Haemonchus placei</name>
    <name type="common">Barber's pole worm</name>
    <dbReference type="NCBI Taxonomy" id="6290"/>
    <lineage>
        <taxon>Eukaryota</taxon>
        <taxon>Metazoa</taxon>
        <taxon>Ecdysozoa</taxon>
        <taxon>Nematoda</taxon>
        <taxon>Chromadorea</taxon>
        <taxon>Rhabditida</taxon>
        <taxon>Rhabditina</taxon>
        <taxon>Rhabditomorpha</taxon>
        <taxon>Strongyloidea</taxon>
        <taxon>Trichostrongylidae</taxon>
        <taxon>Haemonchus</taxon>
    </lineage>
</organism>
<reference evidence="4" key="1">
    <citation type="submission" date="2017-02" db="UniProtKB">
        <authorList>
            <consortium name="WormBaseParasite"/>
        </authorList>
    </citation>
    <scope>IDENTIFICATION</scope>
</reference>